<evidence type="ECO:0000256" key="5">
    <source>
        <dbReference type="ARBA" id="ARBA00023002"/>
    </source>
</evidence>
<evidence type="ECO:0000313" key="7">
    <source>
        <dbReference type="EMBL" id="MFC3227049.1"/>
    </source>
</evidence>
<dbReference type="PANTHER" id="PTHR43303:SF4">
    <property type="entry name" value="NADPH DEHYDROGENASE C23G7.10C-RELATED"/>
    <property type="match status" value="1"/>
</dbReference>
<feature type="domain" description="NADH:flavin oxidoreductase/NADH oxidase N-terminal" evidence="6">
    <location>
        <begin position="8"/>
        <end position="358"/>
    </location>
</feature>
<dbReference type="PANTHER" id="PTHR43303">
    <property type="entry name" value="NADPH DEHYDROGENASE C23G7.10C-RELATED"/>
    <property type="match status" value="1"/>
</dbReference>
<dbReference type="RefSeq" id="WP_379899210.1">
    <property type="nucleotide sequence ID" value="NZ_JBHRTR010000019.1"/>
</dbReference>
<sequence>MQAFPNTFSSYRLGNLTLKNRIVMAPLTRQSAEDDGTPTDEMTAYYARRARGGVAMIISEGTYEEDALGCIAYLNQPGIANEKHIAGWRRTVDAVHACDVPIILQLMHGGRVSDPRCLFAGEAPVSASDTQSPGWVLYTDSDQEKYDRQVVGHWPKVTFPPARALSREEIFRIADGFAEGAARGMQAGFDGVEIHAANGYLLYQFVDPKQNLRSDEFGGSPENNIRFAKLVCERVREAIGPGKLITLRLSQDGVDDFGGAWPDGVRYAEALGRALADAQVDALHWSSFDWTDNRDPNSADPMPTVLRRASGKPVIVNGGIAEGPHAEQVITSGAGDLCAVGRPLFAHPDWPYIIRAGEPYNWIPFDRKYVIKPPYDYSCGYPLDLKRSVWPADLNLRRRHPEG</sequence>
<organism evidence="7 8">
    <name type="scientific">Marinibaculum pumilum</name>
    <dbReference type="NCBI Taxonomy" id="1766165"/>
    <lineage>
        <taxon>Bacteria</taxon>
        <taxon>Pseudomonadati</taxon>
        <taxon>Pseudomonadota</taxon>
        <taxon>Alphaproteobacteria</taxon>
        <taxon>Rhodospirillales</taxon>
        <taxon>Rhodospirillaceae</taxon>
        <taxon>Marinibaculum</taxon>
    </lineage>
</organism>
<accession>A0ABV7KXQ6</accession>
<dbReference type="Pfam" id="PF00724">
    <property type="entry name" value="Oxidored_FMN"/>
    <property type="match status" value="1"/>
</dbReference>
<evidence type="ECO:0000256" key="1">
    <source>
        <dbReference type="ARBA" id="ARBA00001917"/>
    </source>
</evidence>
<dbReference type="Gene3D" id="3.20.20.70">
    <property type="entry name" value="Aldolase class I"/>
    <property type="match status" value="1"/>
</dbReference>
<keyword evidence="2" id="KW-0285">Flavoprotein</keyword>
<comment type="cofactor">
    <cofactor evidence="1">
        <name>FMN</name>
        <dbReference type="ChEBI" id="CHEBI:58210"/>
    </cofactor>
</comment>
<dbReference type="InterPro" id="IPR044152">
    <property type="entry name" value="YqjM-like"/>
</dbReference>
<evidence type="ECO:0000256" key="4">
    <source>
        <dbReference type="ARBA" id="ARBA00022857"/>
    </source>
</evidence>
<evidence type="ECO:0000259" key="6">
    <source>
        <dbReference type="Pfam" id="PF00724"/>
    </source>
</evidence>
<evidence type="ECO:0000256" key="2">
    <source>
        <dbReference type="ARBA" id="ARBA00022630"/>
    </source>
</evidence>
<keyword evidence="5" id="KW-0560">Oxidoreductase</keyword>
<gene>
    <name evidence="7" type="ORF">ACFOGJ_07405</name>
</gene>
<dbReference type="SUPFAM" id="SSF51395">
    <property type="entry name" value="FMN-linked oxidoreductases"/>
    <property type="match status" value="1"/>
</dbReference>
<proteinExistence type="predicted"/>
<keyword evidence="8" id="KW-1185">Reference proteome</keyword>
<keyword evidence="3" id="KW-0288">FMN</keyword>
<evidence type="ECO:0000313" key="8">
    <source>
        <dbReference type="Proteomes" id="UP001595528"/>
    </source>
</evidence>
<dbReference type="EMBL" id="JBHRTR010000019">
    <property type="protein sequence ID" value="MFC3227049.1"/>
    <property type="molecule type" value="Genomic_DNA"/>
</dbReference>
<dbReference type="InterPro" id="IPR013785">
    <property type="entry name" value="Aldolase_TIM"/>
</dbReference>
<reference evidence="8" key="1">
    <citation type="journal article" date="2019" name="Int. J. Syst. Evol. Microbiol.">
        <title>The Global Catalogue of Microorganisms (GCM) 10K type strain sequencing project: providing services to taxonomists for standard genome sequencing and annotation.</title>
        <authorList>
            <consortium name="The Broad Institute Genomics Platform"/>
            <consortium name="The Broad Institute Genome Sequencing Center for Infectious Disease"/>
            <person name="Wu L."/>
            <person name="Ma J."/>
        </authorList>
    </citation>
    <scope>NUCLEOTIDE SEQUENCE [LARGE SCALE GENOMIC DNA]</scope>
    <source>
        <strain evidence="8">KCTC 42964</strain>
    </source>
</reference>
<comment type="caution">
    <text evidence="7">The sequence shown here is derived from an EMBL/GenBank/DDBJ whole genome shotgun (WGS) entry which is preliminary data.</text>
</comment>
<keyword evidence="4" id="KW-0521">NADP</keyword>
<dbReference type="CDD" id="cd02803">
    <property type="entry name" value="OYE_like_FMN_family"/>
    <property type="match status" value="1"/>
</dbReference>
<dbReference type="InterPro" id="IPR001155">
    <property type="entry name" value="OxRdtase_FMN_N"/>
</dbReference>
<name>A0ABV7KXQ6_9PROT</name>
<evidence type="ECO:0000256" key="3">
    <source>
        <dbReference type="ARBA" id="ARBA00022643"/>
    </source>
</evidence>
<protein>
    <recommendedName>
        <fullName evidence="6">NADH:flavin oxidoreductase/NADH oxidase N-terminal domain-containing protein</fullName>
    </recommendedName>
</protein>
<dbReference type="Proteomes" id="UP001595528">
    <property type="component" value="Unassembled WGS sequence"/>
</dbReference>